<dbReference type="OrthoDB" id="192368at2"/>
<dbReference type="RefSeq" id="WP_104478090.1">
    <property type="nucleotide sequence ID" value="NZ_CP154825.1"/>
</dbReference>
<feature type="domain" description="YdhG-like" evidence="2">
    <location>
        <begin position="21"/>
        <end position="114"/>
    </location>
</feature>
<dbReference type="SUPFAM" id="SSF159888">
    <property type="entry name" value="YdhG-like"/>
    <property type="match status" value="1"/>
</dbReference>
<organism evidence="3 4">
    <name type="scientific">Actinokineospora auranticolor</name>
    <dbReference type="NCBI Taxonomy" id="155976"/>
    <lineage>
        <taxon>Bacteria</taxon>
        <taxon>Bacillati</taxon>
        <taxon>Actinomycetota</taxon>
        <taxon>Actinomycetes</taxon>
        <taxon>Pseudonocardiales</taxon>
        <taxon>Pseudonocardiaceae</taxon>
        <taxon>Actinokineospora</taxon>
    </lineage>
</organism>
<evidence type="ECO:0000313" key="4">
    <source>
        <dbReference type="Proteomes" id="UP000239203"/>
    </source>
</evidence>
<accession>A0A2S6GWS7</accession>
<keyword evidence="4" id="KW-1185">Reference proteome</keyword>
<proteinExistence type="predicted"/>
<gene>
    <name evidence="3" type="ORF">CLV40_103284</name>
</gene>
<reference evidence="3 4" key="1">
    <citation type="submission" date="2018-02" db="EMBL/GenBank/DDBJ databases">
        <title>Genomic Encyclopedia of Archaeal and Bacterial Type Strains, Phase II (KMG-II): from individual species to whole genera.</title>
        <authorList>
            <person name="Goeker M."/>
        </authorList>
    </citation>
    <scope>NUCLEOTIDE SEQUENCE [LARGE SCALE GENOMIC DNA]</scope>
    <source>
        <strain evidence="3 4">YU 961-1</strain>
    </source>
</reference>
<evidence type="ECO:0000256" key="1">
    <source>
        <dbReference type="SAM" id="MobiDB-lite"/>
    </source>
</evidence>
<sequence length="120" mass="13033">MPKPTVAEYVANVPTTLRPLTESLVGAIDATFPTPAAMWHGHPVWSLGETPGKTPVCFVKAYTKHVTLGFWKGQSLTDPTELLAGSGSQQMASMKLDETTVLDPPQLRSWVEEARSLETP</sequence>
<name>A0A2S6GWS7_9PSEU</name>
<dbReference type="Pfam" id="PF08818">
    <property type="entry name" value="DUF1801"/>
    <property type="match status" value="1"/>
</dbReference>
<evidence type="ECO:0000313" key="3">
    <source>
        <dbReference type="EMBL" id="PPK69674.1"/>
    </source>
</evidence>
<feature type="region of interest" description="Disordered" evidence="1">
    <location>
        <begin position="98"/>
        <end position="120"/>
    </location>
</feature>
<dbReference type="AlphaFoldDB" id="A0A2S6GWS7"/>
<dbReference type="EMBL" id="PTIX01000003">
    <property type="protein sequence ID" value="PPK69674.1"/>
    <property type="molecule type" value="Genomic_DNA"/>
</dbReference>
<dbReference type="Proteomes" id="UP000239203">
    <property type="component" value="Unassembled WGS sequence"/>
</dbReference>
<protein>
    <submittedName>
        <fullName evidence="3">Uncharacterized protein DUF1801</fullName>
    </submittedName>
</protein>
<dbReference type="InterPro" id="IPR014922">
    <property type="entry name" value="YdhG-like"/>
</dbReference>
<comment type="caution">
    <text evidence="3">The sequence shown here is derived from an EMBL/GenBank/DDBJ whole genome shotgun (WGS) entry which is preliminary data.</text>
</comment>
<feature type="compositionally biased region" description="Basic and acidic residues" evidence="1">
    <location>
        <begin position="110"/>
        <end position="120"/>
    </location>
</feature>
<evidence type="ECO:0000259" key="2">
    <source>
        <dbReference type="Pfam" id="PF08818"/>
    </source>
</evidence>